<evidence type="ECO:0000256" key="9">
    <source>
        <dbReference type="NCBIfam" id="TIGR00751"/>
    </source>
</evidence>
<comment type="similarity">
    <text evidence="8">Belongs to the MenA family. Type 1 subfamily.</text>
</comment>
<feature type="transmembrane region" description="Helical" evidence="8">
    <location>
        <begin position="249"/>
        <end position="267"/>
    </location>
</feature>
<dbReference type="Proteomes" id="UP000582487">
    <property type="component" value="Unassembled WGS sequence"/>
</dbReference>
<comment type="function">
    <text evidence="8">Conversion of 1,4-dihydroxy-2-naphthoate (DHNA) to demethylmenaquinone (DMK).</text>
</comment>
<evidence type="ECO:0000256" key="7">
    <source>
        <dbReference type="ARBA" id="ARBA00023136"/>
    </source>
</evidence>
<comment type="caution">
    <text evidence="10">The sequence shown here is derived from an EMBL/GenBank/DDBJ whole genome shotgun (WGS) entry which is preliminary data.</text>
</comment>
<keyword evidence="3 8" id="KW-1003">Cell membrane</keyword>
<accession>A0A2X1SHE8</accession>
<evidence type="ECO:0000313" key="11">
    <source>
        <dbReference type="Proteomes" id="UP000582487"/>
    </source>
</evidence>
<dbReference type="CDD" id="cd13962">
    <property type="entry name" value="PT_UbiA_UBIAD1"/>
    <property type="match status" value="1"/>
</dbReference>
<feature type="transmembrane region" description="Helical" evidence="8">
    <location>
        <begin position="170"/>
        <end position="189"/>
    </location>
</feature>
<dbReference type="HAMAP" id="MF_01937">
    <property type="entry name" value="MenA_1"/>
    <property type="match status" value="1"/>
</dbReference>
<evidence type="ECO:0000313" key="10">
    <source>
        <dbReference type="EMBL" id="NMW93031.1"/>
    </source>
</evidence>
<gene>
    <name evidence="8" type="primary">menA</name>
    <name evidence="10" type="ORF">HHJ74_04875</name>
</gene>
<comment type="pathway">
    <text evidence="8">Quinol/quinone metabolism; menaquinone biosynthesis; menaquinol from 1,4-dihydroxy-2-naphthoate: step 1/2.</text>
</comment>
<comment type="catalytic activity">
    <reaction evidence="8">
        <text>an all-trans-polyprenyl diphosphate + 1,4-dihydroxy-2-naphthoate + H(+) = a 2-demethylmenaquinol + CO2 + diphosphate</text>
        <dbReference type="Rhea" id="RHEA:26478"/>
        <dbReference type="Rhea" id="RHEA-COMP:9563"/>
        <dbReference type="Rhea" id="RHEA-COMP:9564"/>
        <dbReference type="ChEBI" id="CHEBI:11173"/>
        <dbReference type="ChEBI" id="CHEBI:15378"/>
        <dbReference type="ChEBI" id="CHEBI:16526"/>
        <dbReference type="ChEBI" id="CHEBI:33019"/>
        <dbReference type="ChEBI" id="CHEBI:55437"/>
        <dbReference type="ChEBI" id="CHEBI:58914"/>
        <dbReference type="EC" id="2.5.1.74"/>
    </reaction>
</comment>
<evidence type="ECO:0000256" key="6">
    <source>
        <dbReference type="ARBA" id="ARBA00022989"/>
    </source>
</evidence>
<name>A0A2X1SHE8_9ACTO</name>
<feature type="transmembrane region" description="Helical" evidence="8">
    <location>
        <begin position="142"/>
        <end position="164"/>
    </location>
</feature>
<sequence>MATISAWIEGARLRTLPASAAPVLLGTGIAFGLGRGNAWLAVGCLVVALAIQIGVNFANDYSDGIRGTDEHRLGPPRLVGGGENPRRVLAAALGFFALAAGVGLAVVIASASWWLVAAGAAALVAAWFYTGGKHPYGYTGWGVSELMVFVFFGLMATLGTLWVQAKTLPWQAWLLAAALGLLSCALLMVNNLRDIPTDTQSGKRTLAVRLGDRGARWAYVGLVVAALVLAAVVVFIPWPAVFSSGVRQWLPGFAVLLVIWGGAAATMRPVRRGATGRDLVVALRNTGFLTLAFGALLALLFALG</sequence>
<dbReference type="EC" id="2.5.1.74" evidence="8 9"/>
<evidence type="ECO:0000256" key="8">
    <source>
        <dbReference type="HAMAP-Rule" id="MF_01937"/>
    </source>
</evidence>
<dbReference type="AlphaFoldDB" id="A0A2X1SHE8"/>
<keyword evidence="4 8" id="KW-0808">Transferase</keyword>
<keyword evidence="2 8" id="KW-0474">Menaquinone biosynthesis</keyword>
<evidence type="ECO:0000256" key="5">
    <source>
        <dbReference type="ARBA" id="ARBA00022692"/>
    </source>
</evidence>
<dbReference type="InterPro" id="IPR004657">
    <property type="entry name" value="MenA"/>
</dbReference>
<organism evidence="10 11">
    <name type="scientific">Mobiluncus mulieris</name>
    <dbReference type="NCBI Taxonomy" id="2052"/>
    <lineage>
        <taxon>Bacteria</taxon>
        <taxon>Bacillati</taxon>
        <taxon>Actinomycetota</taxon>
        <taxon>Actinomycetes</taxon>
        <taxon>Actinomycetales</taxon>
        <taxon>Actinomycetaceae</taxon>
        <taxon>Mobiluncus</taxon>
    </lineage>
</organism>
<protein>
    <recommendedName>
        <fullName evidence="8 9">1,4-dihydroxy-2-naphthoate octaprenyltransferase</fullName>
        <shortName evidence="8">DHNA-octaprenyltransferase</shortName>
        <ecNumber evidence="8 9">2.5.1.74</ecNumber>
    </recommendedName>
</protein>
<dbReference type="EMBL" id="JABCUV010000004">
    <property type="protein sequence ID" value="NMW93031.1"/>
    <property type="molecule type" value="Genomic_DNA"/>
</dbReference>
<evidence type="ECO:0000256" key="2">
    <source>
        <dbReference type="ARBA" id="ARBA00022428"/>
    </source>
</evidence>
<dbReference type="InterPro" id="IPR000537">
    <property type="entry name" value="UbiA_prenyltransferase"/>
</dbReference>
<feature type="transmembrane region" description="Helical" evidence="8">
    <location>
        <begin position="279"/>
        <end position="303"/>
    </location>
</feature>
<dbReference type="Pfam" id="PF01040">
    <property type="entry name" value="UbiA"/>
    <property type="match status" value="1"/>
</dbReference>
<dbReference type="InterPro" id="IPR026046">
    <property type="entry name" value="UBIAD1"/>
</dbReference>
<feature type="transmembrane region" description="Helical" evidence="8">
    <location>
        <begin position="113"/>
        <end position="130"/>
    </location>
</feature>
<dbReference type="PANTHER" id="PTHR13929:SF0">
    <property type="entry name" value="UBIA PRENYLTRANSFERASE DOMAIN-CONTAINING PROTEIN 1"/>
    <property type="match status" value="1"/>
</dbReference>
<keyword evidence="5 8" id="KW-0812">Transmembrane</keyword>
<reference evidence="10 11" key="1">
    <citation type="submission" date="2020-04" db="EMBL/GenBank/DDBJ databases">
        <title>Antimicrobial susceptibility and clonality of vaginal-derived multi-drug resistant Mobiluncus isolates in China.</title>
        <authorList>
            <person name="Zhang X."/>
        </authorList>
    </citation>
    <scope>NUCLEOTIDE SEQUENCE [LARGE SCALE GENOMIC DNA]</scope>
    <source>
        <strain evidence="10 11">7</strain>
    </source>
</reference>
<keyword evidence="6 8" id="KW-1133">Transmembrane helix</keyword>
<keyword evidence="7 8" id="KW-0472">Membrane</keyword>
<dbReference type="NCBIfam" id="NF004751">
    <property type="entry name" value="PRK06080.1-3"/>
    <property type="match status" value="1"/>
</dbReference>
<evidence type="ECO:0000256" key="4">
    <source>
        <dbReference type="ARBA" id="ARBA00022679"/>
    </source>
</evidence>
<dbReference type="OrthoDB" id="9767568at2"/>
<dbReference type="RefSeq" id="WP_004011565.1">
    <property type="nucleotide sequence ID" value="NZ_JABCUV010000004.1"/>
</dbReference>
<dbReference type="UniPathway" id="UPA00079">
    <property type="reaction ID" value="UER00168"/>
</dbReference>
<dbReference type="GO" id="GO:0009234">
    <property type="term" value="P:menaquinone biosynthetic process"/>
    <property type="evidence" value="ECO:0007669"/>
    <property type="project" value="UniProtKB-UniRule"/>
</dbReference>
<feature type="transmembrane region" description="Helical" evidence="8">
    <location>
        <begin position="39"/>
        <end position="58"/>
    </location>
</feature>
<dbReference type="GO" id="GO:0046428">
    <property type="term" value="F:1,4-dihydroxy-2-naphthoate polyprenyltransferase activity"/>
    <property type="evidence" value="ECO:0007669"/>
    <property type="project" value="UniProtKB-UniRule"/>
</dbReference>
<evidence type="ECO:0000256" key="3">
    <source>
        <dbReference type="ARBA" id="ARBA00022475"/>
    </source>
</evidence>
<dbReference type="NCBIfam" id="TIGR00751">
    <property type="entry name" value="menA"/>
    <property type="match status" value="1"/>
</dbReference>
<comment type="subcellular location">
    <subcellularLocation>
        <location evidence="8">Cell membrane</location>
        <topology evidence="8">Multi-pass membrane protein</topology>
    </subcellularLocation>
    <subcellularLocation>
        <location evidence="1">Membrane</location>
        <topology evidence="1">Multi-pass membrane protein</topology>
    </subcellularLocation>
</comment>
<dbReference type="GO" id="GO:0005886">
    <property type="term" value="C:plasma membrane"/>
    <property type="evidence" value="ECO:0007669"/>
    <property type="project" value="UniProtKB-SubCell"/>
</dbReference>
<dbReference type="GO" id="GO:0042371">
    <property type="term" value="P:vitamin K biosynthetic process"/>
    <property type="evidence" value="ECO:0007669"/>
    <property type="project" value="TreeGrafter"/>
</dbReference>
<feature type="transmembrane region" description="Helical" evidence="8">
    <location>
        <begin position="88"/>
        <end position="107"/>
    </location>
</feature>
<evidence type="ECO:0000256" key="1">
    <source>
        <dbReference type="ARBA" id="ARBA00004141"/>
    </source>
</evidence>
<dbReference type="PANTHER" id="PTHR13929">
    <property type="entry name" value="1,4-DIHYDROXY-2-NAPHTHOATE OCTAPRENYLTRANSFERASE"/>
    <property type="match status" value="1"/>
</dbReference>
<feature type="transmembrane region" description="Helical" evidence="8">
    <location>
        <begin position="217"/>
        <end position="237"/>
    </location>
</feature>
<proteinExistence type="inferred from homology"/>
<feature type="transmembrane region" description="Helical" evidence="8">
    <location>
        <begin position="12"/>
        <end position="33"/>
    </location>
</feature>